<dbReference type="GO" id="GO:0016020">
    <property type="term" value="C:membrane"/>
    <property type="evidence" value="ECO:0007669"/>
    <property type="project" value="UniProtKB-SubCell"/>
</dbReference>
<dbReference type="EMBL" id="JABEBT010000058">
    <property type="protein sequence ID" value="KAF7634435.1"/>
    <property type="molecule type" value="Genomic_DNA"/>
</dbReference>
<gene>
    <name evidence="7" type="ORF">Mgra_00006190</name>
</gene>
<evidence type="ECO:0000256" key="4">
    <source>
        <dbReference type="ARBA" id="ARBA00023136"/>
    </source>
</evidence>
<dbReference type="InterPro" id="IPR011701">
    <property type="entry name" value="MFS"/>
</dbReference>
<dbReference type="InterPro" id="IPR056277">
    <property type="entry name" value="PPIase_AIP"/>
</dbReference>
<keyword evidence="8" id="KW-1185">Reference proteome</keyword>
<evidence type="ECO:0000259" key="6">
    <source>
        <dbReference type="PROSITE" id="PS50850"/>
    </source>
</evidence>
<feature type="transmembrane region" description="Helical" evidence="5">
    <location>
        <begin position="544"/>
        <end position="563"/>
    </location>
</feature>
<evidence type="ECO:0000256" key="2">
    <source>
        <dbReference type="ARBA" id="ARBA00022692"/>
    </source>
</evidence>
<feature type="transmembrane region" description="Helical" evidence="5">
    <location>
        <begin position="413"/>
        <end position="430"/>
    </location>
</feature>
<dbReference type="OrthoDB" id="2985014at2759"/>
<feature type="transmembrane region" description="Helical" evidence="5">
    <location>
        <begin position="376"/>
        <end position="401"/>
    </location>
</feature>
<dbReference type="InterPro" id="IPR050382">
    <property type="entry name" value="MFS_Na/Anion_cotransporter"/>
</dbReference>
<feature type="transmembrane region" description="Helical" evidence="5">
    <location>
        <begin position="285"/>
        <end position="304"/>
    </location>
</feature>
<dbReference type="Proteomes" id="UP000605970">
    <property type="component" value="Unassembled WGS sequence"/>
</dbReference>
<dbReference type="GO" id="GO:0022857">
    <property type="term" value="F:transmembrane transporter activity"/>
    <property type="evidence" value="ECO:0007669"/>
    <property type="project" value="InterPro"/>
</dbReference>
<feature type="transmembrane region" description="Helical" evidence="5">
    <location>
        <begin position="451"/>
        <end position="469"/>
    </location>
</feature>
<dbReference type="FunFam" id="1.20.1250.20:FF:000532">
    <property type="entry name" value="SLC (SoLute Carrier) homolog"/>
    <property type="match status" value="1"/>
</dbReference>
<sequence length="605" mass="67030">MPKNDSKDNDRITTLKKILCAGKGQLPNYCKDTKAIFHYEVLLPPKVHKLNNEEKEDSEQARLAIFPQDRSLYECVDSTKKDWPNGYGKPLELIFGKKFQLPLFEKCLRTMLVDEISQFDVFNTTELITFPMVSKKLRDIARSEKDPIFAKEYEHSQKHKCAASVTELGYPELDKLLKEGPRPTRVILHLLQVLSPEQWDQGWIFAAFNAGLLYMIIVSVLLASMANIAIPLTATFSVAYAIIARFMVGLAEALLQPAINSLVTRWFPASERSYALGLATGGRQFGTLLIIPTAGALCAQNIFLGGWPSIFYVSAFSGLLFVLIYILVGADKPSKQNCISNRELTFITVANSLEQMGQKRINRKVPWKSILKSSPVWAALISVVCHEFPLMTMIMFLPAYLHDVHHYDSTQNGIYSALPTLALWISKITSSWLNTWMQENTKWSVSCISRILNAIGSIGLSLFMLGATFLDSSRASLAVVLLCFSMFFTGLHTPGCQAALVAIAPAFSGAITGLTFFFVAISGIINPGMTKLIVQNGSASEWNIVFYISTFIGLIPVVVFSWWGSADIQSWARGPSSTASTVSCPTLATIESISEGINKEVKRAK</sequence>
<dbReference type="GO" id="GO:0006820">
    <property type="term" value="P:monoatomic anion transport"/>
    <property type="evidence" value="ECO:0007669"/>
    <property type="project" value="TreeGrafter"/>
</dbReference>
<feature type="transmembrane region" description="Helical" evidence="5">
    <location>
        <begin position="475"/>
        <end position="491"/>
    </location>
</feature>
<comment type="subcellular location">
    <subcellularLocation>
        <location evidence="1">Membrane</location>
        <topology evidence="1">Multi-pass membrane protein</topology>
    </subcellularLocation>
</comment>
<reference evidence="7" key="1">
    <citation type="journal article" date="2020" name="Ecol. Evol.">
        <title>Genome structure and content of the rice root-knot nematode (Meloidogyne graminicola).</title>
        <authorList>
            <person name="Phan N.T."/>
            <person name="Danchin E.G.J."/>
            <person name="Klopp C."/>
            <person name="Perfus-Barbeoch L."/>
            <person name="Kozlowski D.K."/>
            <person name="Koutsovoulos G.D."/>
            <person name="Lopez-Roques C."/>
            <person name="Bouchez O."/>
            <person name="Zahm M."/>
            <person name="Besnard G."/>
            <person name="Bellafiore S."/>
        </authorList>
    </citation>
    <scope>NUCLEOTIDE SEQUENCE</scope>
    <source>
        <strain evidence="7">VN-18</strain>
    </source>
</reference>
<comment type="caution">
    <text evidence="7">The sequence shown here is derived from an EMBL/GenBank/DDBJ whole genome shotgun (WGS) entry which is preliminary data.</text>
</comment>
<feature type="domain" description="Major facilitator superfamily (MFS) profile" evidence="6">
    <location>
        <begin position="110"/>
        <end position="568"/>
    </location>
</feature>
<dbReference type="Pfam" id="PF07690">
    <property type="entry name" value="MFS_1"/>
    <property type="match status" value="1"/>
</dbReference>
<dbReference type="InterPro" id="IPR046357">
    <property type="entry name" value="PPIase_dom_sf"/>
</dbReference>
<evidence type="ECO:0000256" key="1">
    <source>
        <dbReference type="ARBA" id="ARBA00004141"/>
    </source>
</evidence>
<dbReference type="SUPFAM" id="SSF103473">
    <property type="entry name" value="MFS general substrate transporter"/>
    <property type="match status" value="1"/>
</dbReference>
<protein>
    <submittedName>
        <fullName evidence="7">MFS domain-containing protein</fullName>
    </submittedName>
</protein>
<evidence type="ECO:0000313" key="8">
    <source>
        <dbReference type="Proteomes" id="UP000605970"/>
    </source>
</evidence>
<dbReference type="Gene3D" id="3.10.50.40">
    <property type="match status" value="1"/>
</dbReference>
<evidence type="ECO:0000313" key="7">
    <source>
        <dbReference type="EMBL" id="KAF7634435.1"/>
    </source>
</evidence>
<dbReference type="GO" id="GO:0003755">
    <property type="term" value="F:peptidyl-prolyl cis-trans isomerase activity"/>
    <property type="evidence" value="ECO:0007669"/>
    <property type="project" value="InterPro"/>
</dbReference>
<keyword evidence="4 5" id="KW-0472">Membrane</keyword>
<dbReference type="PROSITE" id="PS50850">
    <property type="entry name" value="MFS"/>
    <property type="match status" value="1"/>
</dbReference>
<dbReference type="InterPro" id="IPR036259">
    <property type="entry name" value="MFS_trans_sf"/>
</dbReference>
<evidence type="ECO:0000256" key="3">
    <source>
        <dbReference type="ARBA" id="ARBA00022989"/>
    </source>
</evidence>
<feature type="transmembrane region" description="Helical" evidence="5">
    <location>
        <begin position="498"/>
        <end position="524"/>
    </location>
</feature>
<name>A0A8S9ZMC1_9BILA</name>
<keyword evidence="2 5" id="KW-0812">Transmembrane</keyword>
<accession>A0A8S9ZMC1</accession>
<evidence type="ECO:0000256" key="5">
    <source>
        <dbReference type="SAM" id="Phobius"/>
    </source>
</evidence>
<dbReference type="Pfam" id="PF23322">
    <property type="entry name" value="PPIase_AIP"/>
    <property type="match status" value="1"/>
</dbReference>
<keyword evidence="3 5" id="KW-1133">Transmembrane helix</keyword>
<dbReference type="AlphaFoldDB" id="A0A8S9ZMC1"/>
<organism evidence="7 8">
    <name type="scientific">Meloidogyne graminicola</name>
    <dbReference type="NCBI Taxonomy" id="189291"/>
    <lineage>
        <taxon>Eukaryota</taxon>
        <taxon>Metazoa</taxon>
        <taxon>Ecdysozoa</taxon>
        <taxon>Nematoda</taxon>
        <taxon>Chromadorea</taxon>
        <taxon>Rhabditida</taxon>
        <taxon>Tylenchina</taxon>
        <taxon>Tylenchomorpha</taxon>
        <taxon>Tylenchoidea</taxon>
        <taxon>Meloidogynidae</taxon>
        <taxon>Meloidogyninae</taxon>
        <taxon>Meloidogyne</taxon>
    </lineage>
</organism>
<dbReference type="Gene3D" id="1.20.1250.20">
    <property type="entry name" value="MFS general substrate transporter like domains"/>
    <property type="match status" value="2"/>
</dbReference>
<feature type="transmembrane region" description="Helical" evidence="5">
    <location>
        <begin position="202"/>
        <end position="222"/>
    </location>
</feature>
<dbReference type="PANTHER" id="PTHR11662:SF331">
    <property type="entry name" value="MAJOR FACILITATOR SUPERFAMILY (MFS) PROFILE DOMAIN-CONTAINING PROTEIN"/>
    <property type="match status" value="1"/>
</dbReference>
<dbReference type="InterPro" id="IPR020846">
    <property type="entry name" value="MFS_dom"/>
</dbReference>
<proteinExistence type="predicted"/>
<dbReference type="PANTHER" id="PTHR11662">
    <property type="entry name" value="SOLUTE CARRIER FAMILY 17"/>
    <property type="match status" value="1"/>
</dbReference>
<feature type="transmembrane region" description="Helical" evidence="5">
    <location>
        <begin position="310"/>
        <end position="328"/>
    </location>
</feature>